<feature type="region of interest" description="Disordered" evidence="1">
    <location>
        <begin position="708"/>
        <end position="772"/>
    </location>
</feature>
<sequence>MAGLAPDASLPSTSFFNIFNDGPFQMSAPALPAGACNFTDLSQGPNGPKCGCRRFWSRAPSAGPTGASPIGHGFPSGGNGVDAADQGAWCMCSHHACFHDDIREVPNTAMVPVSPSYAMAYSGQENEKPRCNREPLTPVLPELSFPPQPMAVQSGRYEAPSHTERWPQPEPSVHSTAKVVPQLEPASARIASLPDTQVWTDYIRSQPDQGNLLPPIPSQCLMPSQPSSTTSSVRRDYLRPFAGKGLHTLNGTKSKLQDQLLDVAEVHSSHDDDHGSTIRNTNADDQQTVTNTPRSTRTVEADEQRSQPPPFPGFFRDTVQQLSSTVQGHDQRLERLENVSFTADSHNDCGEKHDHADLRVTEVEFRVGELEKMLTESSKVDESTQSVSSVCSSSSGRIMDRAEICGELRMLRAELSQLRSLSSSTCYTNPWEVEVVLLPFGLKGVWMAAHDFSTQRTSTGSSTNRDDMPPDEWTQLPSSGPTYDPQSPDLPEWAGPELDSDWLLPRAVAPDRVIDKRLRSRGLVKRVNVRGPDARSVHQAVTDAFGPLLRTLSRMQANVHHGSTYHHRVASYHGLQRPWVPLRKKHKDSRLHFLAPEEMVTPVAWNVEFLASSVVMKATGVQRLFITHPESYVQDQSAYDTCWSWQRLRELSRIYADSQSSQDVPEADALEDCWAWTDRLDERTPNTSSSESHHQSFSLRQAAQLRHRSMSLSSQALRASISRPASSMNGRRAQSPRITLPLSRDARSSPGPRRPISVPPASQSLVSPLMPPHRRVSSYTAMHVSERRPSPLIVRPSMSAAYVQASKRHGTRSPGLRQRQTPRWSTSSPSPMPEAYHHGRATTPFYATPYSIAPIAEGRAERTMGMRAPSRDIEVFEDPGNTRAGHGNVDSEFRDSQMLDYDTSFELNQSFQSQDSGQSGFDSSGDSGAQRPLPEDEPWPGLEDAENQDPELGLSMDDGRQTSSEFGDDLDIDIHVDDDAMSDSKSSVGSEASSVPSEYPSTQRAWTNAPEGAFPVYEDKTTARAS</sequence>
<feature type="compositionally biased region" description="Polar residues" evidence="1">
    <location>
        <begin position="277"/>
        <end position="296"/>
    </location>
</feature>
<feature type="compositionally biased region" description="Acidic residues" evidence="1">
    <location>
        <begin position="935"/>
        <end position="949"/>
    </location>
</feature>
<evidence type="ECO:0000313" key="3">
    <source>
        <dbReference type="Proteomes" id="UP000070501"/>
    </source>
</evidence>
<reference evidence="3" key="1">
    <citation type="submission" date="2016-02" db="EMBL/GenBank/DDBJ databases">
        <title>Draft genome sequence of Microdochium bolleyi, a fungal endophyte of beachgrass.</title>
        <authorList>
            <consortium name="DOE Joint Genome Institute"/>
            <person name="David A.S."/>
            <person name="May G."/>
            <person name="Haridas S."/>
            <person name="Lim J."/>
            <person name="Wang M."/>
            <person name="Labutti K."/>
            <person name="Lipzen A."/>
            <person name="Barry K."/>
            <person name="Grigoriev I.V."/>
        </authorList>
    </citation>
    <scope>NUCLEOTIDE SEQUENCE [LARGE SCALE GENOMIC DNA]</scope>
    <source>
        <strain evidence="3">J235TASD1</strain>
    </source>
</reference>
<feature type="compositionally biased region" description="Basic and acidic residues" evidence="1">
    <location>
        <begin position="266"/>
        <end position="276"/>
    </location>
</feature>
<feature type="compositionally biased region" description="Low complexity" evidence="1">
    <location>
        <begin position="911"/>
        <end position="928"/>
    </location>
</feature>
<proteinExistence type="predicted"/>
<feature type="compositionally biased region" description="Polar residues" evidence="1">
    <location>
        <begin position="818"/>
        <end position="829"/>
    </location>
</feature>
<gene>
    <name evidence="2" type="ORF">Micbo1qcDRAFT_147827</name>
</gene>
<feature type="region of interest" description="Disordered" evidence="1">
    <location>
        <begin position="682"/>
        <end position="701"/>
    </location>
</feature>
<feature type="compositionally biased region" description="Polar residues" evidence="1">
    <location>
        <begin position="454"/>
        <end position="463"/>
    </location>
</feature>
<feature type="region of interest" description="Disordered" evidence="1">
    <location>
        <begin position="803"/>
        <end position="839"/>
    </location>
</feature>
<feature type="region of interest" description="Disordered" evidence="1">
    <location>
        <begin position="873"/>
        <end position="894"/>
    </location>
</feature>
<evidence type="ECO:0000313" key="2">
    <source>
        <dbReference type="EMBL" id="KXJ90820.1"/>
    </source>
</evidence>
<keyword evidence="3" id="KW-1185">Reference proteome</keyword>
<feature type="region of interest" description="Disordered" evidence="1">
    <location>
        <begin position="266"/>
        <end position="312"/>
    </location>
</feature>
<dbReference type="InParanoid" id="A0A136J0Q4"/>
<feature type="region of interest" description="Disordered" evidence="1">
    <location>
        <begin position="911"/>
        <end position="1026"/>
    </location>
</feature>
<name>A0A136J0Q4_9PEZI</name>
<dbReference type="Proteomes" id="UP000070501">
    <property type="component" value="Unassembled WGS sequence"/>
</dbReference>
<evidence type="ECO:0000256" key="1">
    <source>
        <dbReference type="SAM" id="MobiDB-lite"/>
    </source>
</evidence>
<dbReference type="OrthoDB" id="5427134at2759"/>
<feature type="region of interest" description="Disordered" evidence="1">
    <location>
        <begin position="454"/>
        <end position="488"/>
    </location>
</feature>
<protein>
    <submittedName>
        <fullName evidence="2">Uncharacterized protein</fullName>
    </submittedName>
</protein>
<feature type="compositionally biased region" description="Basic and acidic residues" evidence="1">
    <location>
        <begin position="1017"/>
        <end position="1026"/>
    </location>
</feature>
<dbReference type="EMBL" id="KQ964251">
    <property type="protein sequence ID" value="KXJ90820.1"/>
    <property type="molecule type" value="Genomic_DNA"/>
</dbReference>
<feature type="compositionally biased region" description="Low complexity" evidence="1">
    <location>
        <begin position="983"/>
        <end position="997"/>
    </location>
</feature>
<accession>A0A136J0Q4</accession>
<feature type="compositionally biased region" description="Polar residues" evidence="1">
    <location>
        <begin position="710"/>
        <end position="729"/>
    </location>
</feature>
<dbReference type="STRING" id="196109.A0A136J0Q4"/>
<organism evidence="2 3">
    <name type="scientific">Microdochium bolleyi</name>
    <dbReference type="NCBI Taxonomy" id="196109"/>
    <lineage>
        <taxon>Eukaryota</taxon>
        <taxon>Fungi</taxon>
        <taxon>Dikarya</taxon>
        <taxon>Ascomycota</taxon>
        <taxon>Pezizomycotina</taxon>
        <taxon>Sordariomycetes</taxon>
        <taxon>Xylariomycetidae</taxon>
        <taxon>Xylariales</taxon>
        <taxon>Microdochiaceae</taxon>
        <taxon>Microdochium</taxon>
    </lineage>
</organism>
<dbReference type="AlphaFoldDB" id="A0A136J0Q4"/>
<feature type="compositionally biased region" description="Polar residues" evidence="1">
    <location>
        <begin position="475"/>
        <end position="485"/>
    </location>
</feature>